<dbReference type="EnsemblMetazoa" id="OVOC7628.1">
    <property type="protein sequence ID" value="OVOC7628.1"/>
    <property type="gene ID" value="WBGene00244437"/>
</dbReference>
<reference evidence="3" key="2">
    <citation type="submission" date="2022-06" db="UniProtKB">
        <authorList>
            <consortium name="EnsemblMetazoa"/>
        </authorList>
    </citation>
    <scope>IDENTIFICATION</scope>
</reference>
<evidence type="ECO:0000256" key="2">
    <source>
        <dbReference type="SAM" id="Phobius"/>
    </source>
</evidence>
<organism evidence="3 4">
    <name type="scientific">Onchocerca volvulus</name>
    <dbReference type="NCBI Taxonomy" id="6282"/>
    <lineage>
        <taxon>Eukaryota</taxon>
        <taxon>Metazoa</taxon>
        <taxon>Ecdysozoa</taxon>
        <taxon>Nematoda</taxon>
        <taxon>Chromadorea</taxon>
        <taxon>Rhabditida</taxon>
        <taxon>Spirurina</taxon>
        <taxon>Spiruromorpha</taxon>
        <taxon>Filarioidea</taxon>
        <taxon>Onchocercidae</taxon>
        <taxon>Onchocerca</taxon>
    </lineage>
</organism>
<sequence length="540" mass="60706">MGSRATSRTLLFRSFTKSSSDETKESGSVPIMKQLSAEELNPIPDSTEVEQISESVPEQMDFVVGEDTEQLSDVTDQEIYLTKSAAKSASSSSSLSIWFARIYPLIRNRKVRYLMVVNVILMFFNILLLLFVLALLLHQIILSLRISNITNNHPSPCIFTYGAWSTCSASCWDGSSNYPQMQRYVNKSSIVQARGGNKPDCPNDLSSRVDFAPCNTFRCPTNLSQYPFTRCYYKNSMKESSGGCYRIRDVPLDDRLILMDNKNMTDSQVSSSPSRTPTTGSDQFSGSKTGFSSTPSNLQTESPSSKDMQSPIPLSTDIEQLSEEAPDVYKVSAGENTEELSDISELEATVSKSLKSSRLATLFFQISPFVRNKKVRIMLIVNVIAVIINMLLLFALITFIIWNIMLNIYTRNATGMMKFPCLFSYLEWSECSSTCRISGNDYPRRIRKVNKSSIIQARGGGKPECPENLADHIDSAPCNTYLCPTKLSEYNFTENCYYNDANLRDQGGCYKIRDVPLDDRLILIDTYLTQKCNCLNVRHI</sequence>
<accession>A0A8R1TXS9</accession>
<proteinExistence type="predicted"/>
<protein>
    <submittedName>
        <fullName evidence="3">Uncharacterized protein</fullName>
    </submittedName>
</protein>
<keyword evidence="2" id="KW-0812">Transmembrane</keyword>
<dbReference type="Gene3D" id="2.20.100.10">
    <property type="entry name" value="Thrombospondin type-1 (TSP1) repeat"/>
    <property type="match status" value="1"/>
</dbReference>
<dbReference type="AlphaFoldDB" id="A0A8R1TXS9"/>
<dbReference type="Proteomes" id="UP000024404">
    <property type="component" value="Unassembled WGS sequence"/>
</dbReference>
<evidence type="ECO:0000256" key="1">
    <source>
        <dbReference type="SAM" id="MobiDB-lite"/>
    </source>
</evidence>
<dbReference type="EMBL" id="CMVM020000223">
    <property type="status" value="NOT_ANNOTATED_CDS"/>
    <property type="molecule type" value="Genomic_DNA"/>
</dbReference>
<feature type="compositionally biased region" description="Polar residues" evidence="1">
    <location>
        <begin position="282"/>
        <end position="308"/>
    </location>
</feature>
<keyword evidence="2" id="KW-0472">Membrane</keyword>
<name>A0A8R1TXS9_ONCVO</name>
<evidence type="ECO:0000313" key="3">
    <source>
        <dbReference type="EnsemblMetazoa" id="OVOC7628.1"/>
    </source>
</evidence>
<dbReference type="OMA" id="HIDSAPC"/>
<feature type="compositionally biased region" description="Low complexity" evidence="1">
    <location>
        <begin position="265"/>
        <end position="281"/>
    </location>
</feature>
<dbReference type="InterPro" id="IPR036383">
    <property type="entry name" value="TSP1_rpt_sf"/>
</dbReference>
<evidence type="ECO:0000313" key="4">
    <source>
        <dbReference type="Proteomes" id="UP000024404"/>
    </source>
</evidence>
<keyword evidence="4" id="KW-1185">Reference proteome</keyword>
<reference evidence="4" key="1">
    <citation type="submission" date="2013-10" db="EMBL/GenBank/DDBJ databases">
        <title>Genome sequencing of Onchocerca volvulus.</title>
        <authorList>
            <person name="Cotton J."/>
            <person name="Tsai J."/>
            <person name="Stanley E."/>
            <person name="Tracey A."/>
            <person name="Holroyd N."/>
            <person name="Lustigman S."/>
            <person name="Berriman M."/>
        </authorList>
    </citation>
    <scope>NUCLEOTIDE SEQUENCE</scope>
</reference>
<keyword evidence="2" id="KW-1133">Transmembrane helix</keyword>
<feature type="transmembrane region" description="Helical" evidence="2">
    <location>
        <begin position="113"/>
        <end position="137"/>
    </location>
</feature>
<feature type="region of interest" description="Disordered" evidence="1">
    <location>
        <begin position="263"/>
        <end position="312"/>
    </location>
</feature>
<feature type="transmembrane region" description="Helical" evidence="2">
    <location>
        <begin position="377"/>
        <end position="402"/>
    </location>
</feature>